<keyword evidence="2" id="KW-1185">Reference proteome</keyword>
<name>A0ABQ3YAF8_9ACTN</name>
<proteinExistence type="predicted"/>
<reference evidence="1 2" key="1">
    <citation type="submission" date="2021-01" db="EMBL/GenBank/DDBJ databases">
        <title>Whole genome shotgun sequence of Actinoplanes deccanensis NBRC 13994.</title>
        <authorList>
            <person name="Komaki H."/>
            <person name="Tamura T."/>
        </authorList>
    </citation>
    <scope>NUCLEOTIDE SEQUENCE [LARGE SCALE GENOMIC DNA]</scope>
    <source>
        <strain evidence="1 2">NBRC 13994</strain>
    </source>
</reference>
<dbReference type="EMBL" id="BOMI01000114">
    <property type="protein sequence ID" value="GID77000.1"/>
    <property type="molecule type" value="Genomic_DNA"/>
</dbReference>
<accession>A0ABQ3YAF8</accession>
<dbReference type="RefSeq" id="WP_203770449.1">
    <property type="nucleotide sequence ID" value="NZ_BAAABO010000020.1"/>
</dbReference>
<organism evidence="1 2">
    <name type="scientific">Paractinoplanes deccanensis</name>
    <dbReference type="NCBI Taxonomy" id="113561"/>
    <lineage>
        <taxon>Bacteria</taxon>
        <taxon>Bacillati</taxon>
        <taxon>Actinomycetota</taxon>
        <taxon>Actinomycetes</taxon>
        <taxon>Micromonosporales</taxon>
        <taxon>Micromonosporaceae</taxon>
        <taxon>Paractinoplanes</taxon>
    </lineage>
</organism>
<evidence type="ECO:0008006" key="3">
    <source>
        <dbReference type="Google" id="ProtNLM"/>
    </source>
</evidence>
<gene>
    <name evidence="1" type="ORF">Ade02nite_56410</name>
</gene>
<evidence type="ECO:0000313" key="2">
    <source>
        <dbReference type="Proteomes" id="UP000609879"/>
    </source>
</evidence>
<sequence>MGGTTVAKRALARRYGRGQRWGTAVLVGLLSLSAGCFGGPGSGSGSSSPRVPADLSAPDVAGSWREARGGAVLTFTADGRFAASNVPYEEIPHYEEDLPPGFDVTRDRLPASGDWHLTTGLGPPDGPRSTVLLAVRELAGKPAAVGLSLTAESAGDAVVLVFSLGDPDLDNRIVYERCDGDCPVTSPAPS</sequence>
<comment type="caution">
    <text evidence="1">The sequence shown here is derived from an EMBL/GenBank/DDBJ whole genome shotgun (WGS) entry which is preliminary data.</text>
</comment>
<dbReference type="Proteomes" id="UP000609879">
    <property type="component" value="Unassembled WGS sequence"/>
</dbReference>
<evidence type="ECO:0000313" key="1">
    <source>
        <dbReference type="EMBL" id="GID77000.1"/>
    </source>
</evidence>
<protein>
    <recommendedName>
        <fullName evidence="3">Lipoprotein</fullName>
    </recommendedName>
</protein>